<dbReference type="Pfam" id="PF00001">
    <property type="entry name" value="7tm_1"/>
    <property type="match status" value="1"/>
</dbReference>
<sequence>MTTIEPESVLVIVVYSALAITGFLGNMWVLMTVSMQLIGCSSNRARTYKSVVQSSAYIYLLLLSIVDLLSLIPVPMLVADIYKNKFEFGDFWCKVLYICEGMNKTLSPMVLMALSIDRYIAVCHPTLYWMRETRFALCVVLVSSSLSMLFLVPITRNAVTQYMIDNNNKEVMKCAFEAEFFFFFDLMHTVVCYLIPLTVICAVYLAILLKLYKHTRFSAVGQKTSISLSRVVKCSVMVVAFYFICWTPYWIMRIHLMVITMITKISPNPENTNFTTAAPNLNATTVSYHFAVEETTVTTVATKKSIDFEIVLMYMLHALPYAQSAFNWLFYAFLNRNLRNSTSRCLNGTRSAATTSAVDNAGVTSTMNTSLTPIWKNIQQMGTQIKSAGIDTGNALLKKSPFRGRSRIQSRSAAYLDCSQHQLRASSQLNLSSSLLDIPRRPSLIPRQEPSLVGKALSYTNLPQPSYQLIDQKEESSHGMVSESSSVEWL</sequence>
<feature type="transmembrane region" description="Helical" evidence="9">
    <location>
        <begin position="56"/>
        <end position="78"/>
    </location>
</feature>
<dbReference type="AlphaFoldDB" id="A0A9P1N868"/>
<keyword evidence="3 9" id="KW-0812">Transmembrane</keyword>
<keyword evidence="7" id="KW-0675">Receptor</keyword>
<dbReference type="SUPFAM" id="SSF81321">
    <property type="entry name" value="Family A G protein-coupled receptor-like"/>
    <property type="match status" value="1"/>
</dbReference>
<feature type="transmembrane region" description="Helical" evidence="9">
    <location>
        <begin position="12"/>
        <end position="35"/>
    </location>
</feature>
<evidence type="ECO:0000256" key="6">
    <source>
        <dbReference type="ARBA" id="ARBA00023136"/>
    </source>
</evidence>
<evidence type="ECO:0000259" key="10">
    <source>
        <dbReference type="PROSITE" id="PS50262"/>
    </source>
</evidence>
<keyword evidence="8" id="KW-0807">Transducer</keyword>
<evidence type="ECO:0000256" key="9">
    <source>
        <dbReference type="SAM" id="Phobius"/>
    </source>
</evidence>
<organism evidence="11 12">
    <name type="scientific">Caenorhabditis angaria</name>
    <dbReference type="NCBI Taxonomy" id="860376"/>
    <lineage>
        <taxon>Eukaryota</taxon>
        <taxon>Metazoa</taxon>
        <taxon>Ecdysozoa</taxon>
        <taxon>Nematoda</taxon>
        <taxon>Chromadorea</taxon>
        <taxon>Rhabditida</taxon>
        <taxon>Rhabditina</taxon>
        <taxon>Rhabditomorpha</taxon>
        <taxon>Rhabditoidea</taxon>
        <taxon>Rhabditidae</taxon>
        <taxon>Peloderinae</taxon>
        <taxon>Caenorhabditis</taxon>
    </lineage>
</organism>
<accession>A0A9P1N868</accession>
<gene>
    <name evidence="11" type="ORF">CAMP_LOCUS17358</name>
</gene>
<evidence type="ECO:0000256" key="2">
    <source>
        <dbReference type="ARBA" id="ARBA00022475"/>
    </source>
</evidence>
<keyword evidence="6 9" id="KW-0472">Membrane</keyword>
<keyword evidence="5" id="KW-0297">G-protein coupled receptor</keyword>
<name>A0A9P1N868_9PELO</name>
<dbReference type="GO" id="GO:0005886">
    <property type="term" value="C:plasma membrane"/>
    <property type="evidence" value="ECO:0007669"/>
    <property type="project" value="UniProtKB-SubCell"/>
</dbReference>
<keyword evidence="12" id="KW-1185">Reference proteome</keyword>
<dbReference type="InterPro" id="IPR000276">
    <property type="entry name" value="GPCR_Rhodpsn"/>
</dbReference>
<evidence type="ECO:0000313" key="11">
    <source>
        <dbReference type="EMBL" id="CAI5454721.1"/>
    </source>
</evidence>
<dbReference type="GO" id="GO:0004930">
    <property type="term" value="F:G protein-coupled receptor activity"/>
    <property type="evidence" value="ECO:0007669"/>
    <property type="project" value="UniProtKB-KW"/>
</dbReference>
<evidence type="ECO:0000256" key="5">
    <source>
        <dbReference type="ARBA" id="ARBA00023040"/>
    </source>
</evidence>
<dbReference type="PANTHER" id="PTHR24229">
    <property type="entry name" value="NEUROPEPTIDES RECEPTOR"/>
    <property type="match status" value="1"/>
</dbReference>
<dbReference type="CDD" id="cd00637">
    <property type="entry name" value="7tm_classA_rhodopsin-like"/>
    <property type="match status" value="1"/>
</dbReference>
<evidence type="ECO:0000313" key="12">
    <source>
        <dbReference type="Proteomes" id="UP001152747"/>
    </source>
</evidence>
<comment type="subcellular location">
    <subcellularLocation>
        <location evidence="1">Cell membrane</location>
        <topology evidence="1">Multi-pass membrane protein</topology>
    </subcellularLocation>
</comment>
<dbReference type="EMBL" id="CANHGI010000006">
    <property type="protein sequence ID" value="CAI5454721.1"/>
    <property type="molecule type" value="Genomic_DNA"/>
</dbReference>
<dbReference type="InterPro" id="IPR017452">
    <property type="entry name" value="GPCR_Rhodpsn_7TM"/>
</dbReference>
<keyword evidence="2" id="KW-1003">Cell membrane</keyword>
<dbReference type="PANTHER" id="PTHR24229:SF84">
    <property type="entry name" value="G-PROTEIN COUPLED RECEPTORS FAMILY 1 PROFILE DOMAIN-CONTAINING PROTEIN"/>
    <property type="match status" value="1"/>
</dbReference>
<evidence type="ECO:0000256" key="7">
    <source>
        <dbReference type="ARBA" id="ARBA00023170"/>
    </source>
</evidence>
<feature type="domain" description="G-protein coupled receptors family 1 profile" evidence="10">
    <location>
        <begin position="25"/>
        <end position="331"/>
    </location>
</feature>
<dbReference type="PRINTS" id="PR00237">
    <property type="entry name" value="GPCRRHODOPSN"/>
</dbReference>
<evidence type="ECO:0000256" key="4">
    <source>
        <dbReference type="ARBA" id="ARBA00022989"/>
    </source>
</evidence>
<dbReference type="Gene3D" id="1.20.1070.10">
    <property type="entry name" value="Rhodopsin 7-helix transmembrane proteins"/>
    <property type="match status" value="1"/>
</dbReference>
<dbReference type="Proteomes" id="UP001152747">
    <property type="component" value="Unassembled WGS sequence"/>
</dbReference>
<comment type="caution">
    <text evidence="11">The sequence shown here is derived from an EMBL/GenBank/DDBJ whole genome shotgun (WGS) entry which is preliminary data.</text>
</comment>
<dbReference type="OrthoDB" id="6076970at2759"/>
<feature type="transmembrane region" description="Helical" evidence="9">
    <location>
        <begin position="135"/>
        <end position="154"/>
    </location>
</feature>
<protein>
    <recommendedName>
        <fullName evidence="10">G-protein coupled receptors family 1 profile domain-containing protein</fullName>
    </recommendedName>
</protein>
<dbReference type="PROSITE" id="PS50262">
    <property type="entry name" value="G_PROTEIN_RECEP_F1_2"/>
    <property type="match status" value="1"/>
</dbReference>
<proteinExistence type="predicted"/>
<dbReference type="GO" id="GO:0043005">
    <property type="term" value="C:neuron projection"/>
    <property type="evidence" value="ECO:0007669"/>
    <property type="project" value="TreeGrafter"/>
</dbReference>
<evidence type="ECO:0000256" key="8">
    <source>
        <dbReference type="ARBA" id="ARBA00023224"/>
    </source>
</evidence>
<evidence type="ECO:0000256" key="1">
    <source>
        <dbReference type="ARBA" id="ARBA00004651"/>
    </source>
</evidence>
<feature type="transmembrane region" description="Helical" evidence="9">
    <location>
        <begin position="230"/>
        <end position="251"/>
    </location>
</feature>
<feature type="transmembrane region" description="Helical" evidence="9">
    <location>
        <begin position="186"/>
        <end position="209"/>
    </location>
</feature>
<dbReference type="GO" id="GO:0042277">
    <property type="term" value="F:peptide binding"/>
    <property type="evidence" value="ECO:0007669"/>
    <property type="project" value="TreeGrafter"/>
</dbReference>
<reference evidence="11" key="1">
    <citation type="submission" date="2022-11" db="EMBL/GenBank/DDBJ databases">
        <authorList>
            <person name="Kikuchi T."/>
        </authorList>
    </citation>
    <scope>NUCLEOTIDE SEQUENCE</scope>
    <source>
        <strain evidence="11">PS1010</strain>
    </source>
</reference>
<keyword evidence="4 9" id="KW-1133">Transmembrane helix</keyword>
<evidence type="ECO:0000256" key="3">
    <source>
        <dbReference type="ARBA" id="ARBA00022692"/>
    </source>
</evidence>